<feature type="transmembrane region" description="Helical" evidence="1">
    <location>
        <begin position="7"/>
        <end position="25"/>
    </location>
</feature>
<protein>
    <submittedName>
        <fullName evidence="2">Uncharacterized protein</fullName>
    </submittedName>
</protein>
<comment type="caution">
    <text evidence="2">The sequence shown here is derived from an EMBL/GenBank/DDBJ whole genome shotgun (WGS) entry which is preliminary data.</text>
</comment>
<sequence length="164" mass="18363">MQVKSKPFLVIGLWLLCALIGMLVYKTTNTPTKPFIGIWTGSTVVQYPHREVIMDLQLIVDDAKNESARLISSFSSNEASEEILQSNVTVDVTVIKRGEDKLTFSLLNPSYSNKTQLEEYIGRDLPEQGTLISGQAWAIDTNEVFLYLTLGFGEKFGAVLTRER</sequence>
<keyword evidence="1" id="KW-1133">Transmembrane helix</keyword>
<dbReference type="EMBL" id="JAJHVV010000012">
    <property type="protein sequence ID" value="MCK6265126.1"/>
    <property type="molecule type" value="Genomic_DNA"/>
</dbReference>
<evidence type="ECO:0000313" key="2">
    <source>
        <dbReference type="EMBL" id="MCK6265126.1"/>
    </source>
</evidence>
<dbReference type="RefSeq" id="WP_248010206.1">
    <property type="nucleotide sequence ID" value="NZ_JAJHVV010000012.1"/>
</dbReference>
<evidence type="ECO:0000256" key="1">
    <source>
        <dbReference type="SAM" id="Phobius"/>
    </source>
</evidence>
<reference evidence="2" key="1">
    <citation type="submission" date="2021-11" db="EMBL/GenBank/DDBJ databases">
        <title>Vibrio ZSDE26 sp. nov. and Vibrio ZSDZ34 sp. nov., isolated from coastal seawater in Qingdao.</title>
        <authorList>
            <person name="Zhang P."/>
        </authorList>
    </citation>
    <scope>NUCLEOTIDE SEQUENCE</scope>
    <source>
        <strain evidence="2">ZSDE26</strain>
    </source>
</reference>
<keyword evidence="1" id="KW-0472">Membrane</keyword>
<evidence type="ECO:0000313" key="3">
    <source>
        <dbReference type="Proteomes" id="UP001139559"/>
    </source>
</evidence>
<keyword evidence="1" id="KW-0812">Transmembrane</keyword>
<gene>
    <name evidence="2" type="ORF">KP803_17765</name>
</gene>
<name>A0A9X1XLU2_9VIBR</name>
<accession>A0A9X1XLU2</accession>
<dbReference type="Proteomes" id="UP001139559">
    <property type="component" value="Unassembled WGS sequence"/>
</dbReference>
<keyword evidence="3" id="KW-1185">Reference proteome</keyword>
<dbReference type="AlphaFoldDB" id="A0A9X1XLU2"/>
<organism evidence="2 3">
    <name type="scientific">Vibrio amylolyticus</name>
    <dbReference type="NCBI Taxonomy" id="2847292"/>
    <lineage>
        <taxon>Bacteria</taxon>
        <taxon>Pseudomonadati</taxon>
        <taxon>Pseudomonadota</taxon>
        <taxon>Gammaproteobacteria</taxon>
        <taxon>Vibrionales</taxon>
        <taxon>Vibrionaceae</taxon>
        <taxon>Vibrio</taxon>
    </lineage>
</organism>
<proteinExistence type="predicted"/>